<sequence length="368" mass="38554">MSRPPRTTTAPRLRRWGALVLAASLPLGVAGCRDHEDGPTTNEIAGPPNQESPQLVLGDDVELPSWGYSATCDQPRPVADSAGLVEPDPLAGDRGVQFYAPAVEDVLCNLSGVQSASAAGQYDEVDDIRTGAMDIGVVMDSETSEENMRAVRQAAITAATEQGLPAQGLVVDGITIILTDGSSVKGPAEGLTAGGAETLTVEGIHVLDQLRQTDSGSRWSVEVGEEFTLSTYLDADVTAAGFPDDVAAAMAESTKIQATTEPVVRQDRVVVTDDGLTLTYAPGQQDDLSDEVLEDLAELSRTDDVKEVSASITTDKQGRPVLKVRTRSATPAKVPDTDARVGDLETSLGELGLQLDHKVLGAPAPLDS</sequence>
<evidence type="ECO:0000313" key="3">
    <source>
        <dbReference type="Proteomes" id="UP000270616"/>
    </source>
</evidence>
<feature type="compositionally biased region" description="Polar residues" evidence="1">
    <location>
        <begin position="39"/>
        <end position="53"/>
    </location>
</feature>
<comment type="caution">
    <text evidence="2">The sequence shown here is derived from an EMBL/GenBank/DDBJ whole genome shotgun (WGS) entry which is preliminary data.</text>
</comment>
<dbReference type="AlphaFoldDB" id="A0A3N3ZV25"/>
<accession>A0A3N3ZV25</accession>
<evidence type="ECO:0000256" key="1">
    <source>
        <dbReference type="SAM" id="MobiDB-lite"/>
    </source>
</evidence>
<dbReference type="PROSITE" id="PS51257">
    <property type="entry name" value="PROKAR_LIPOPROTEIN"/>
    <property type="match status" value="1"/>
</dbReference>
<organism evidence="2 3">
    <name type="scientific">Kocuria soli</name>
    <dbReference type="NCBI Taxonomy" id="2485125"/>
    <lineage>
        <taxon>Bacteria</taxon>
        <taxon>Bacillati</taxon>
        <taxon>Actinomycetota</taxon>
        <taxon>Actinomycetes</taxon>
        <taxon>Micrococcales</taxon>
        <taxon>Micrococcaceae</taxon>
        <taxon>Kocuria</taxon>
    </lineage>
</organism>
<keyword evidence="3" id="KW-1185">Reference proteome</keyword>
<dbReference type="OrthoDB" id="4878858at2"/>
<gene>
    <name evidence="2" type="ORF">EDL96_00880</name>
</gene>
<dbReference type="EMBL" id="RKMF01000001">
    <property type="protein sequence ID" value="ROZ65676.1"/>
    <property type="molecule type" value="Genomic_DNA"/>
</dbReference>
<feature type="region of interest" description="Disordered" evidence="1">
    <location>
        <begin position="33"/>
        <end position="53"/>
    </location>
</feature>
<dbReference type="Proteomes" id="UP000270616">
    <property type="component" value="Unassembled WGS sequence"/>
</dbReference>
<proteinExistence type="predicted"/>
<evidence type="ECO:0000313" key="2">
    <source>
        <dbReference type="EMBL" id="ROZ65676.1"/>
    </source>
</evidence>
<name>A0A3N3ZV25_9MICC</name>
<protein>
    <submittedName>
        <fullName evidence="2">Uncharacterized protein</fullName>
    </submittedName>
</protein>
<dbReference type="RefSeq" id="WP_123823568.1">
    <property type="nucleotide sequence ID" value="NZ_RKMF01000001.1"/>
</dbReference>
<reference evidence="2 3" key="1">
    <citation type="submission" date="2018-10" db="EMBL/GenBank/DDBJ databases">
        <title>Kocuria sp. M5W7-7, whole genome shotgun sequence.</title>
        <authorList>
            <person name="Tuo L."/>
        </authorList>
    </citation>
    <scope>NUCLEOTIDE SEQUENCE [LARGE SCALE GENOMIC DNA]</scope>
    <source>
        <strain evidence="2 3">M5W7-7</strain>
    </source>
</reference>